<accession>A0ABY4NB31</accession>
<gene>
    <name evidence="2" type="ORF">M4486_19460</name>
</gene>
<feature type="region of interest" description="Disordered" evidence="1">
    <location>
        <begin position="87"/>
        <end position="116"/>
    </location>
</feature>
<keyword evidence="2" id="KW-0614">Plasmid</keyword>
<feature type="compositionally biased region" description="Low complexity" evidence="1">
    <location>
        <begin position="13"/>
        <end position="23"/>
    </location>
</feature>
<evidence type="ECO:0008006" key="4">
    <source>
        <dbReference type="Google" id="ProtNLM"/>
    </source>
</evidence>
<protein>
    <recommendedName>
        <fullName evidence="4">ATP/GTP-binding protein</fullName>
    </recommendedName>
</protein>
<organism evidence="2 3">
    <name type="scientific">Brachybacterium kimchii</name>
    <dbReference type="NCBI Taxonomy" id="2942909"/>
    <lineage>
        <taxon>Bacteria</taxon>
        <taxon>Bacillati</taxon>
        <taxon>Actinomycetota</taxon>
        <taxon>Actinomycetes</taxon>
        <taxon>Micrococcales</taxon>
        <taxon>Dermabacteraceae</taxon>
        <taxon>Brachybacterium</taxon>
    </lineage>
</organism>
<evidence type="ECO:0000256" key="1">
    <source>
        <dbReference type="SAM" id="MobiDB-lite"/>
    </source>
</evidence>
<dbReference type="RefSeq" id="WP_249481193.1">
    <property type="nucleotide sequence ID" value="NZ_CP097219.1"/>
</dbReference>
<evidence type="ECO:0000313" key="2">
    <source>
        <dbReference type="EMBL" id="UQN31769.1"/>
    </source>
</evidence>
<evidence type="ECO:0000313" key="3">
    <source>
        <dbReference type="Proteomes" id="UP001055868"/>
    </source>
</evidence>
<name>A0ABY4NB31_9MICO</name>
<reference evidence="2" key="1">
    <citation type="submission" date="2022-05" db="EMBL/GenBank/DDBJ databases">
        <title>Genomic analysis of Brachybacterium sp. CBA3104.</title>
        <authorList>
            <person name="Roh S.W."/>
            <person name="Kim Y.B."/>
            <person name="Kim Y."/>
        </authorList>
    </citation>
    <scope>NUCLEOTIDE SEQUENCE</scope>
    <source>
        <strain evidence="2">CBA3104</strain>
        <plasmid evidence="2">pCBA3104-01</plasmid>
    </source>
</reference>
<dbReference type="Proteomes" id="UP001055868">
    <property type="component" value="Plasmid pCBA3104-01"/>
</dbReference>
<feature type="compositionally biased region" description="Low complexity" evidence="1">
    <location>
        <begin position="87"/>
        <end position="103"/>
    </location>
</feature>
<proteinExistence type="predicted"/>
<sequence>MGAGARTSVGNYSSGSPGSAKSSTPEGIVNPNAWHSIGDSGYNIRAGNPFIQAINKAGTAAALATGNDKATGVGAANFLGNMLETGQDAAPQGQTAPQAQPPAADDPPADAQPEVDPAELAQQAVTKMHLKAPEIASTPNNPDTLGAVGLPVWFWVSNPGTTTTGPAEATAEAGDVEVTATAKFSGLTVRTGDGKTVECSGPGTEYPGTGIQESPDCGHVYEQMSDDQPDGLYTVDITAHWTVEWESNEGDTGTIPIDLDTSKQLRIGQYETVVTDVS</sequence>
<feature type="region of interest" description="Disordered" evidence="1">
    <location>
        <begin position="1"/>
        <end position="27"/>
    </location>
</feature>
<geneLocation type="plasmid" evidence="2 3">
    <name>pCBA3104-01</name>
</geneLocation>
<dbReference type="EMBL" id="CP097219">
    <property type="protein sequence ID" value="UQN31769.1"/>
    <property type="molecule type" value="Genomic_DNA"/>
</dbReference>
<keyword evidence="3" id="KW-1185">Reference proteome</keyword>